<accession>A0A066XB82</accession>
<evidence type="ECO:0000313" key="4">
    <source>
        <dbReference type="Proteomes" id="UP000027238"/>
    </source>
</evidence>
<proteinExistence type="predicted"/>
<dbReference type="AlphaFoldDB" id="A0A066XB82"/>
<organism evidence="3 4">
    <name type="scientific">Colletotrichum sublineola</name>
    <name type="common">Sorghum anthracnose fungus</name>
    <dbReference type="NCBI Taxonomy" id="1173701"/>
    <lineage>
        <taxon>Eukaryota</taxon>
        <taxon>Fungi</taxon>
        <taxon>Dikarya</taxon>
        <taxon>Ascomycota</taxon>
        <taxon>Pezizomycotina</taxon>
        <taxon>Sordariomycetes</taxon>
        <taxon>Hypocreomycetidae</taxon>
        <taxon>Glomerellales</taxon>
        <taxon>Glomerellaceae</taxon>
        <taxon>Colletotrichum</taxon>
        <taxon>Colletotrichum graminicola species complex</taxon>
    </lineage>
</organism>
<feature type="compositionally biased region" description="Polar residues" evidence="1">
    <location>
        <begin position="902"/>
        <end position="911"/>
    </location>
</feature>
<dbReference type="InterPro" id="IPR046538">
    <property type="entry name" value="DUF6603"/>
</dbReference>
<dbReference type="Proteomes" id="UP000027238">
    <property type="component" value="Unassembled WGS sequence"/>
</dbReference>
<reference evidence="4" key="1">
    <citation type="journal article" date="2014" name="Genome Announc.">
        <title>Draft genome sequence of Colletotrichum sublineola, a destructive pathogen of cultivated sorghum.</title>
        <authorList>
            <person name="Baroncelli R."/>
            <person name="Sanz-Martin J.M."/>
            <person name="Rech G.E."/>
            <person name="Sukno S.A."/>
            <person name="Thon M.R."/>
        </authorList>
    </citation>
    <scope>NUCLEOTIDE SEQUENCE [LARGE SCALE GENOMIC DNA]</scope>
    <source>
        <strain evidence="4">TX430BB</strain>
    </source>
</reference>
<evidence type="ECO:0000256" key="1">
    <source>
        <dbReference type="SAM" id="MobiDB-lite"/>
    </source>
</evidence>
<comment type="caution">
    <text evidence="3">The sequence shown here is derived from an EMBL/GenBank/DDBJ whole genome shotgun (WGS) entry which is preliminary data.</text>
</comment>
<keyword evidence="4" id="KW-1185">Reference proteome</keyword>
<protein>
    <recommendedName>
        <fullName evidence="2">DUF6603 domain-containing protein</fullName>
    </recommendedName>
</protein>
<evidence type="ECO:0000313" key="3">
    <source>
        <dbReference type="EMBL" id="KDN63021.1"/>
    </source>
</evidence>
<dbReference type="Pfam" id="PF20248">
    <property type="entry name" value="DUF6603"/>
    <property type="match status" value="1"/>
</dbReference>
<gene>
    <name evidence="3" type="ORF">CSUB01_12422</name>
</gene>
<feature type="domain" description="DUF6603" evidence="2">
    <location>
        <begin position="930"/>
        <end position="1134"/>
    </location>
</feature>
<sequence length="1134" mass="124937">MESFLKRYQGYKSASNVEAFSEMAVFLFVNQKELWYDLWQGLDVKELSPKATHITYVSVKLTPNDGRDVLAGVRSGIDDQERDPDTLDDSGKADANINTVKIELPDNDGYSVMTTRSDTMQDPDQPLDIPEITHLVKGITIMYGSKKIHKARNALGLAQRHAEQVRTEFERKKKLVADGARAERLRNRRGGADRFIMQQALHPMQFRTLIASGIEFHALFSDVSSLEVSPSNNNRPLVGKPSDSVARDLGTSAIISSLASFEVQNSAGMASVPFVGAAAEILDGTNDVRWNLSTSEHRRNGIWITPGAAYHTVIRLEYSMTTGTEASLNAFLKRLLNTLDSFRVSEVTLVFNKTCEMEFLPNGTKGARTGRSGVLFAAVKIKAKPRPVELNCFGALAKGLLKNDFPDGDTSFAELVSGAGMISNDAKDGSQFFFCRLIFQFNDEKLRLLSARLSIEANAKLGSYNAAPSSKWQLSGGLWFLRGYLEIPYQLWSEWETIDTFEPVTPNAARVLLLTTFIPGNTDIEPPPGIPNALTKADFLVANKGLAISGTITDCRHEIDEGSDVPLLDLREILLDLVICWALNCLNIAFVFGLKLNIPEIDEKNDGTCSTEICDAFAYNTRKGWQLSGGIKELNLGQLYRFFELTVRNLLYDLPKGIAVRDLGFEYTKDGVSIAFISSCQLMILDYFALDLHYDDRKGGKWEFYAVLGGNYLMDEPVTLGSILTSLLSDTDNNSLVEDLPSFLTHLTILSPESKPPMLDIRIKKEPSLGAKFAARIEIAGLEAEFIQVLLPSDEPGKPSKTYLMFNATLTNIKMPKDVPLVPQLEKPFDELGFLDPAMVMTKESPEPAGEKTNKAPAFKGGFHFIIIAKQKLVLDYPIGNKKSKTAEDTSQSPGSKEVSEPDTSTPLTLTKDALTSQVPAKLSSKAKYGKTIGPLTIRNIACRFADDTLSIIMDDTFAFGPVALDLLDFTLGLHLQGGLRRIKSSESDSPLITISGAFLYEKQDKSEYFASGLTVGFAPWLFKAAEFNGAMDIGKGEQLKCFFMYAMPRGPIISFTFAEVSAITAAFRYNIDLTLPTVDKLTEFPLLAPHPAVAKSPLGTVRDLLPTVGERNPYFNPLDDTRWLAAGLTATAF</sequence>
<feature type="region of interest" description="Disordered" evidence="1">
    <location>
        <begin position="884"/>
        <end position="911"/>
    </location>
</feature>
<dbReference type="STRING" id="1173701.A0A066XB82"/>
<dbReference type="EMBL" id="JMSE01001267">
    <property type="protein sequence ID" value="KDN63021.1"/>
    <property type="molecule type" value="Genomic_DNA"/>
</dbReference>
<dbReference type="eggNOG" id="ENOG502R9QD">
    <property type="taxonomic scope" value="Eukaryota"/>
</dbReference>
<name>A0A066XB82_COLSU</name>
<dbReference type="HOGENOM" id="CLU_278617_0_0_1"/>
<evidence type="ECO:0000259" key="2">
    <source>
        <dbReference type="Pfam" id="PF20248"/>
    </source>
</evidence>
<dbReference type="OrthoDB" id="5352492at2759"/>